<dbReference type="FunFam" id="3.30.413.10:FF:000012">
    <property type="entry name" value="4-hydroxy-3-methylbut-2-en-1-yl diphosphate synthase (flavodoxin)"/>
    <property type="match status" value="1"/>
</dbReference>
<dbReference type="GO" id="GO:0051539">
    <property type="term" value="F:4 iron, 4 sulfur cluster binding"/>
    <property type="evidence" value="ECO:0007669"/>
    <property type="project" value="UniProtKB-KW"/>
</dbReference>
<keyword evidence="6" id="KW-0411">Iron-sulfur</keyword>
<dbReference type="InterPro" id="IPR045854">
    <property type="entry name" value="NO2/SO3_Rdtase_4Fe4S_sf"/>
</dbReference>
<protein>
    <submittedName>
        <fullName evidence="10">Flavodoxin-dependent (E)-4-hydroxy-3-methylbut-2-enyl-diphosphate synthase</fullName>
        <ecNumber evidence="10">1.17.7.1</ecNumber>
    </submittedName>
</protein>
<evidence type="ECO:0000313" key="11">
    <source>
        <dbReference type="Proteomes" id="UP000464912"/>
    </source>
</evidence>
<dbReference type="Pfam" id="PF04551">
    <property type="entry name" value="GcpE"/>
    <property type="match status" value="1"/>
</dbReference>
<dbReference type="PIRSF" id="PIRSF004640">
    <property type="entry name" value="IspG"/>
    <property type="match status" value="1"/>
</dbReference>
<evidence type="ECO:0000256" key="4">
    <source>
        <dbReference type="ARBA" id="ARBA00023002"/>
    </source>
</evidence>
<dbReference type="Gene3D" id="3.20.20.20">
    <property type="entry name" value="Dihydropteroate synthase-like"/>
    <property type="match status" value="1"/>
</dbReference>
<dbReference type="GO" id="GO:0005506">
    <property type="term" value="F:iron ion binding"/>
    <property type="evidence" value="ECO:0007669"/>
    <property type="project" value="InterPro"/>
</dbReference>
<dbReference type="PANTHER" id="PTHR30454:SF0">
    <property type="entry name" value="4-HYDROXY-3-METHYLBUT-2-EN-1-YL DIPHOSPHATE SYNTHASE (FERREDOXIN), CHLOROPLASTIC"/>
    <property type="match status" value="1"/>
</dbReference>
<evidence type="ECO:0000256" key="5">
    <source>
        <dbReference type="ARBA" id="ARBA00023004"/>
    </source>
</evidence>
<evidence type="ECO:0000256" key="2">
    <source>
        <dbReference type="ARBA" id="ARBA00022485"/>
    </source>
</evidence>
<dbReference type="InterPro" id="IPR004588">
    <property type="entry name" value="IspG_bac-typ"/>
</dbReference>
<dbReference type="NCBIfam" id="TIGR00612">
    <property type="entry name" value="ispG_gcpE"/>
    <property type="match status" value="1"/>
</dbReference>
<gene>
    <name evidence="10" type="primary">ispG</name>
    <name evidence="10" type="synonym">gcpE</name>
    <name evidence="10" type="ORF">GP480_03240</name>
</gene>
<evidence type="ECO:0000256" key="3">
    <source>
        <dbReference type="ARBA" id="ARBA00022723"/>
    </source>
</evidence>
<dbReference type="InterPro" id="IPR058579">
    <property type="entry name" value="IspG_C"/>
</dbReference>
<reference evidence="10 11" key="2">
    <citation type="journal article" date="2020" name="MBio">
        <title>Isolation and Molecular Analysis of a Novel Neorickettsia Species That Causes Potomac Horse Fever.</title>
        <authorList>
            <person name="Teymournejad O."/>
            <person name="Lin M."/>
            <person name="Bekebrede H."/>
            <person name="Kamr A."/>
            <person name="Toribio R.E."/>
            <person name="Arroyo L.G."/>
            <person name="Baird J.D."/>
            <person name="Rikihisa Y."/>
        </authorList>
    </citation>
    <scope>NUCLEOTIDE SEQUENCE [LARGE SCALE GENOMIC DNA]</scope>
    <source>
        <strain evidence="10 11">Fin17</strain>
    </source>
</reference>
<evidence type="ECO:0000256" key="6">
    <source>
        <dbReference type="ARBA" id="ARBA00023014"/>
    </source>
</evidence>
<keyword evidence="11" id="KW-1185">Reference proteome</keyword>
<dbReference type="InterPro" id="IPR058578">
    <property type="entry name" value="IspG_TIM"/>
</dbReference>
<dbReference type="GO" id="GO:0046429">
    <property type="term" value="F:4-hydroxy-3-methylbut-2-en-1-yl diphosphate synthase activity (ferredoxin)"/>
    <property type="evidence" value="ECO:0007669"/>
    <property type="project" value="UniProtKB-EC"/>
</dbReference>
<keyword evidence="3" id="KW-0479">Metal-binding</keyword>
<keyword evidence="7" id="KW-0414">Isoprene biosynthesis</keyword>
<dbReference type="InterPro" id="IPR011005">
    <property type="entry name" value="Dihydropteroate_synth-like_sf"/>
</dbReference>
<dbReference type="Gene3D" id="3.30.413.10">
    <property type="entry name" value="Sulfite Reductase Hemoprotein, domain 1"/>
    <property type="match status" value="1"/>
</dbReference>
<evidence type="ECO:0000259" key="8">
    <source>
        <dbReference type="Pfam" id="PF04551"/>
    </source>
</evidence>
<evidence type="ECO:0000313" key="10">
    <source>
        <dbReference type="EMBL" id="QHD65425.1"/>
    </source>
</evidence>
<dbReference type="InterPro" id="IPR016425">
    <property type="entry name" value="IspG_bac"/>
</dbReference>
<dbReference type="Pfam" id="PF26540">
    <property type="entry name" value="GcpE_C"/>
    <property type="match status" value="1"/>
</dbReference>
<evidence type="ECO:0000256" key="1">
    <source>
        <dbReference type="ARBA" id="ARBA00001966"/>
    </source>
</evidence>
<dbReference type="KEGG" id="nef:GP480_03240"/>
<keyword evidence="2" id="KW-0004">4Fe-4S</keyword>
<name>A0A6P1GAP2_9RICK</name>
<dbReference type="EMBL" id="CP047224">
    <property type="protein sequence ID" value="QHD65425.1"/>
    <property type="molecule type" value="Genomic_DNA"/>
</dbReference>
<feature type="domain" description="IspG TIM-barrel" evidence="8">
    <location>
        <begin position="11"/>
        <end position="286"/>
    </location>
</feature>
<keyword evidence="5" id="KW-0408">Iron</keyword>
<evidence type="ECO:0000259" key="9">
    <source>
        <dbReference type="Pfam" id="PF26540"/>
    </source>
</evidence>
<keyword evidence="4 10" id="KW-0560">Oxidoreductase</keyword>
<dbReference type="SUPFAM" id="SSF56014">
    <property type="entry name" value="Nitrite and sulphite reductase 4Fe-4S domain-like"/>
    <property type="match status" value="1"/>
</dbReference>
<dbReference type="GO" id="GO:0019288">
    <property type="term" value="P:isopentenyl diphosphate biosynthetic process, methylerythritol 4-phosphate pathway"/>
    <property type="evidence" value="ECO:0007669"/>
    <property type="project" value="TreeGrafter"/>
</dbReference>
<accession>A0A6P1GAP2</accession>
<dbReference type="NCBIfam" id="NF001540">
    <property type="entry name" value="PRK00366.1"/>
    <property type="match status" value="1"/>
</dbReference>
<dbReference type="EC" id="1.17.7.1" evidence="10"/>
<dbReference type="Proteomes" id="UP000464912">
    <property type="component" value="Chromosome"/>
</dbReference>
<feature type="domain" description="IspG C-terminal" evidence="9">
    <location>
        <begin position="302"/>
        <end position="401"/>
    </location>
</feature>
<reference evidence="10 11" key="1">
    <citation type="journal article" date="2020" name="MBio">
        <title>Erratum for Teymournejad et al., 'Isolation and Molecular Analysis of a Novel Neorickettsia Species That Causes Potomac Horse Fever'.</title>
        <authorList>
            <person name="Teymournejad O."/>
            <person name="Lin M."/>
            <person name="Bekebrede H."/>
            <person name="Kamr A."/>
            <person name="Toribio R.E."/>
            <person name="Arroyo L.G."/>
            <person name="Baird J.D."/>
            <person name="Rikihisa Y."/>
        </authorList>
    </citation>
    <scope>NUCLEOTIDE SEQUENCE [LARGE SCALE GENOMIC DNA]</scope>
    <source>
        <strain evidence="10 11">Fin17</strain>
    </source>
</reference>
<dbReference type="PANTHER" id="PTHR30454">
    <property type="entry name" value="4-HYDROXY-3-METHYLBUT-2-EN-1-YL DIPHOSPHATE SYNTHASE"/>
    <property type="match status" value="1"/>
</dbReference>
<proteinExistence type="predicted"/>
<evidence type="ECO:0000256" key="7">
    <source>
        <dbReference type="ARBA" id="ARBA00023229"/>
    </source>
</evidence>
<organism evidence="10 11">
    <name type="scientific">Neorickettsia findlayensis</name>
    <dbReference type="NCBI Taxonomy" id="2686014"/>
    <lineage>
        <taxon>Bacteria</taxon>
        <taxon>Pseudomonadati</taxon>
        <taxon>Pseudomonadota</taxon>
        <taxon>Alphaproteobacteria</taxon>
        <taxon>Rickettsiales</taxon>
        <taxon>Anaplasmataceae</taxon>
        <taxon>Neorickettsia</taxon>
    </lineage>
</organism>
<dbReference type="AlphaFoldDB" id="A0A6P1GAP2"/>
<sequence length="414" mass="44610">MSELDRKSLVVNVAGVKIGGGNPIVVQSMTSGGRTNPDDVSAIAVDESREAVALAMAGSELIRIAIDSEKAAAAIPYIRENLDKSGFEKVPLVGCGQYEIKRVLETQAEAISSLGKIRINPGNIGFGSKRDANFDKVIELICKHDLPIRIGVNWGSLDQSVLRQIMDDNAKKEKPSSYNEVLRCALIQSVLSSAKRAEQVGLSPNKIILSCKVSSFQDLVAVYSSLAEQCCYPLHLGLTEAGIGTSGIIKTTAALSVLLNRGIGDTIRASLTQKPGESRVIEVETCKLILQSIGLRVFAPQVTSCPGCGRTNGNYFQQLSNDLNDFISDNLFDWQKLYPGVENFKLAVMGCIVNGPGESKHADVGISLPGYNENMVAAVFVDGKLSAKLTGTNILEESKRIVLEYIRDKYTPKS</sequence>
<dbReference type="GO" id="GO:0016114">
    <property type="term" value="P:terpenoid biosynthetic process"/>
    <property type="evidence" value="ECO:0007669"/>
    <property type="project" value="InterPro"/>
</dbReference>
<comment type="cofactor">
    <cofactor evidence="1">
        <name>[4Fe-4S] cluster</name>
        <dbReference type="ChEBI" id="CHEBI:49883"/>
    </cofactor>
</comment>
<dbReference type="RefSeq" id="WP_160095807.1">
    <property type="nucleotide sequence ID" value="NZ_CP047224.1"/>
</dbReference>